<sequence length="86" mass="9752">MSGVNARHCLQASLSSRISFTRPPLTIDDSAVLRSNTTMLFTVFGAAFGLQLAFDTSSDKIWDRVNRGRQWKDIKHRYMEAAEDDE</sequence>
<dbReference type="InterPro" id="IPR036656">
    <property type="entry name" value="QCR9_sf"/>
</dbReference>
<dbReference type="InterPro" id="IPR008027">
    <property type="entry name" value="QCR9"/>
</dbReference>
<dbReference type="AlphaFoldDB" id="M2VB91"/>
<dbReference type="OrthoDB" id="44067at2759"/>
<keyword evidence="7" id="KW-0249">Electron transport</keyword>
<keyword evidence="13" id="KW-1185">Reference proteome</keyword>
<dbReference type="GO" id="GO:0005743">
    <property type="term" value="C:mitochondrial inner membrane"/>
    <property type="evidence" value="ECO:0007669"/>
    <property type="project" value="UniProtKB-SubCell"/>
</dbReference>
<comment type="similarity">
    <text evidence="2">Belongs to the UQCR10/QCR9 family.</text>
</comment>
<evidence type="ECO:0000256" key="1">
    <source>
        <dbReference type="ARBA" id="ARBA00004434"/>
    </source>
</evidence>
<evidence type="ECO:0000256" key="9">
    <source>
        <dbReference type="ARBA" id="ARBA00023128"/>
    </source>
</evidence>
<protein>
    <recommendedName>
        <fullName evidence="11">Complex III subunit 9</fullName>
    </recommendedName>
</protein>
<evidence type="ECO:0000256" key="2">
    <source>
        <dbReference type="ARBA" id="ARBA00007856"/>
    </source>
</evidence>
<evidence type="ECO:0000256" key="4">
    <source>
        <dbReference type="ARBA" id="ARBA00022660"/>
    </source>
</evidence>
<dbReference type="Pfam" id="PF05365">
    <property type="entry name" value="UCR_UQCRX_QCR9"/>
    <property type="match status" value="1"/>
</dbReference>
<keyword evidence="5" id="KW-0812">Transmembrane</keyword>
<accession>M2VB91</accession>
<keyword evidence="4" id="KW-0679">Respiratory chain</keyword>
<keyword evidence="6" id="KW-0999">Mitochondrion inner membrane</keyword>
<comment type="subcellular location">
    <subcellularLocation>
        <location evidence="1">Mitochondrion inner membrane</location>
        <topology evidence="1">Single-pass membrane protein</topology>
    </subcellularLocation>
</comment>
<evidence type="ECO:0000313" key="12">
    <source>
        <dbReference type="EMBL" id="EMD97207.1"/>
    </source>
</evidence>
<organism evidence="12 13">
    <name type="scientific">Cochliobolus heterostrophus (strain C5 / ATCC 48332 / race O)</name>
    <name type="common">Southern corn leaf blight fungus</name>
    <name type="synonym">Bipolaris maydis</name>
    <dbReference type="NCBI Taxonomy" id="701091"/>
    <lineage>
        <taxon>Eukaryota</taxon>
        <taxon>Fungi</taxon>
        <taxon>Dikarya</taxon>
        <taxon>Ascomycota</taxon>
        <taxon>Pezizomycotina</taxon>
        <taxon>Dothideomycetes</taxon>
        <taxon>Pleosporomycetidae</taxon>
        <taxon>Pleosporales</taxon>
        <taxon>Pleosporineae</taxon>
        <taxon>Pleosporaceae</taxon>
        <taxon>Bipolaris</taxon>
    </lineage>
</organism>
<evidence type="ECO:0000256" key="5">
    <source>
        <dbReference type="ARBA" id="ARBA00022692"/>
    </source>
</evidence>
<gene>
    <name evidence="12" type="ORF">COCHEDRAFT_1220679</name>
</gene>
<keyword evidence="9" id="KW-0496">Mitochondrion</keyword>
<name>M2VB91_COCH5</name>
<dbReference type="GO" id="GO:0045275">
    <property type="term" value="C:respiratory chain complex III"/>
    <property type="evidence" value="ECO:0007669"/>
    <property type="project" value="InterPro"/>
</dbReference>
<dbReference type="FunFam" id="1.20.5.260:FF:000001">
    <property type="entry name" value="Cytochrome b-c1 complex subunit 9"/>
    <property type="match status" value="1"/>
</dbReference>
<dbReference type="EMBL" id="KB445569">
    <property type="protein sequence ID" value="EMD97207.1"/>
    <property type="molecule type" value="Genomic_DNA"/>
</dbReference>
<evidence type="ECO:0000256" key="3">
    <source>
        <dbReference type="ARBA" id="ARBA00022448"/>
    </source>
</evidence>
<dbReference type="Proteomes" id="UP000016936">
    <property type="component" value="Unassembled WGS sequence"/>
</dbReference>
<dbReference type="GO" id="GO:0006122">
    <property type="term" value="P:mitochondrial electron transport, ubiquinol to cytochrome c"/>
    <property type="evidence" value="ECO:0007669"/>
    <property type="project" value="InterPro"/>
</dbReference>
<evidence type="ECO:0000256" key="10">
    <source>
        <dbReference type="ARBA" id="ARBA00023136"/>
    </source>
</evidence>
<evidence type="ECO:0000256" key="6">
    <source>
        <dbReference type="ARBA" id="ARBA00022792"/>
    </source>
</evidence>
<dbReference type="SUPFAM" id="SSF81514">
    <property type="entry name" value="Subunit X (non-heme 7 kDa protein) of cytochrome bc1 complex (Ubiquinol-cytochrome c reductase)"/>
    <property type="match status" value="1"/>
</dbReference>
<keyword evidence="10" id="KW-0472">Membrane</keyword>
<dbReference type="OMA" id="ANAGMQW"/>
<proteinExistence type="inferred from homology"/>
<dbReference type="HOGENOM" id="CLU_171977_0_0_1"/>
<evidence type="ECO:0000256" key="8">
    <source>
        <dbReference type="ARBA" id="ARBA00022989"/>
    </source>
</evidence>
<dbReference type="Gene3D" id="1.20.5.260">
    <property type="entry name" value="Cytochrome b-c1 complex subunit 9"/>
    <property type="match status" value="1"/>
</dbReference>
<evidence type="ECO:0000256" key="7">
    <source>
        <dbReference type="ARBA" id="ARBA00022982"/>
    </source>
</evidence>
<evidence type="ECO:0000256" key="11">
    <source>
        <dbReference type="ARBA" id="ARBA00044247"/>
    </source>
</evidence>
<reference evidence="13" key="2">
    <citation type="journal article" date="2013" name="PLoS Genet.">
        <title>Comparative genome structure, secondary metabolite, and effector coding capacity across Cochliobolus pathogens.</title>
        <authorList>
            <person name="Condon B.J."/>
            <person name="Leng Y."/>
            <person name="Wu D."/>
            <person name="Bushley K.E."/>
            <person name="Ohm R.A."/>
            <person name="Otillar R."/>
            <person name="Martin J."/>
            <person name="Schackwitz W."/>
            <person name="Grimwood J."/>
            <person name="MohdZainudin N."/>
            <person name="Xue C."/>
            <person name="Wang R."/>
            <person name="Manning V.A."/>
            <person name="Dhillon B."/>
            <person name="Tu Z.J."/>
            <person name="Steffenson B.J."/>
            <person name="Salamov A."/>
            <person name="Sun H."/>
            <person name="Lowry S."/>
            <person name="LaButti K."/>
            <person name="Han J."/>
            <person name="Copeland A."/>
            <person name="Lindquist E."/>
            <person name="Barry K."/>
            <person name="Schmutz J."/>
            <person name="Baker S.E."/>
            <person name="Ciuffetti L.M."/>
            <person name="Grigoriev I.V."/>
            <person name="Zhong S."/>
            <person name="Turgeon B.G."/>
        </authorList>
    </citation>
    <scope>NUCLEOTIDE SEQUENCE [LARGE SCALE GENOMIC DNA]</scope>
    <source>
        <strain evidence="13">C5 / ATCC 48332 / race O</strain>
    </source>
</reference>
<dbReference type="eggNOG" id="KOG3494">
    <property type="taxonomic scope" value="Eukaryota"/>
</dbReference>
<dbReference type="STRING" id="701091.M2VB91"/>
<keyword evidence="8" id="KW-1133">Transmembrane helix</keyword>
<keyword evidence="3" id="KW-0813">Transport</keyword>
<evidence type="ECO:0000313" key="13">
    <source>
        <dbReference type="Proteomes" id="UP000016936"/>
    </source>
</evidence>
<reference evidence="12 13" key="1">
    <citation type="journal article" date="2012" name="PLoS Pathog.">
        <title>Diverse lifestyles and strategies of plant pathogenesis encoded in the genomes of eighteen Dothideomycetes fungi.</title>
        <authorList>
            <person name="Ohm R.A."/>
            <person name="Feau N."/>
            <person name="Henrissat B."/>
            <person name="Schoch C.L."/>
            <person name="Horwitz B.A."/>
            <person name="Barry K.W."/>
            <person name="Condon B.J."/>
            <person name="Copeland A.C."/>
            <person name="Dhillon B."/>
            <person name="Glaser F."/>
            <person name="Hesse C.N."/>
            <person name="Kosti I."/>
            <person name="LaButti K."/>
            <person name="Lindquist E.A."/>
            <person name="Lucas S."/>
            <person name="Salamov A.A."/>
            <person name="Bradshaw R.E."/>
            <person name="Ciuffetti L."/>
            <person name="Hamelin R.C."/>
            <person name="Kema G.H.J."/>
            <person name="Lawrence C."/>
            <person name="Scott J.A."/>
            <person name="Spatafora J.W."/>
            <person name="Turgeon B.G."/>
            <person name="de Wit P.J.G.M."/>
            <person name="Zhong S."/>
            <person name="Goodwin S.B."/>
            <person name="Grigoriev I.V."/>
        </authorList>
    </citation>
    <scope>NUCLEOTIDE SEQUENCE [LARGE SCALE GENOMIC DNA]</scope>
    <source>
        <strain evidence="13">C5 / ATCC 48332 / race O</strain>
    </source>
</reference>